<sequence length="277" mass="31091">MSQFSRSWWGQKFITAIENLTDSGRLSRGRSYARGRKVKGFDINGNLVTAQVRGSINPYFGVHKEPLYHITIEFQPLSAAKWSAAVAEMASKASVISRLLLNEIPDDIEKTFQSLNLNLLPSSQKDFQTSCSCPDWSNPCKHIAGVYYLVAAELDQDPFLLFELRGLSRENLIKELSKSPLGQALSAELQSAQSTPQPVAAYYALPETLPAKSETNLREFWQGKKQLPQTMEALPENSVSAIQIKKQGDFPAFWHRDNSFIEAMETLYEQVKSKGQL</sequence>
<accession>A0A0P7ZGU0</accession>
<evidence type="ECO:0000259" key="2">
    <source>
        <dbReference type="PROSITE" id="PS50966"/>
    </source>
</evidence>
<proteinExistence type="predicted"/>
<comment type="caution">
    <text evidence="3">The sequence shown here is derived from an EMBL/GenBank/DDBJ whole genome shotgun (WGS) entry which is preliminary data.</text>
</comment>
<evidence type="ECO:0000313" key="3">
    <source>
        <dbReference type="EMBL" id="KPQ33852.1"/>
    </source>
</evidence>
<evidence type="ECO:0000313" key="4">
    <source>
        <dbReference type="Proteomes" id="UP000050465"/>
    </source>
</evidence>
<dbReference type="GO" id="GO:0008270">
    <property type="term" value="F:zinc ion binding"/>
    <property type="evidence" value="ECO:0007669"/>
    <property type="project" value="UniProtKB-KW"/>
</dbReference>
<evidence type="ECO:0000256" key="1">
    <source>
        <dbReference type="PROSITE-ProRule" id="PRU00325"/>
    </source>
</evidence>
<keyword evidence="1" id="KW-0479">Metal-binding</keyword>
<keyword evidence="1" id="KW-0862">Zinc</keyword>
<dbReference type="InterPro" id="IPR007527">
    <property type="entry name" value="Znf_SWIM"/>
</dbReference>
<dbReference type="PANTHER" id="PTHR38133">
    <property type="entry name" value="SLR1429 PROTEIN"/>
    <property type="match status" value="1"/>
</dbReference>
<dbReference type="EMBL" id="LJZR01000026">
    <property type="protein sequence ID" value="KPQ33852.1"/>
    <property type="molecule type" value="Genomic_DNA"/>
</dbReference>
<name>A0A0P7ZGU0_9CYAN</name>
<dbReference type="PATRIC" id="fig|1666911.3.peg.1167"/>
<organism evidence="3 4">
    <name type="scientific">Phormidesmis priestleyi Ana</name>
    <dbReference type="NCBI Taxonomy" id="1666911"/>
    <lineage>
        <taxon>Bacteria</taxon>
        <taxon>Bacillati</taxon>
        <taxon>Cyanobacteriota</taxon>
        <taxon>Cyanophyceae</taxon>
        <taxon>Leptolyngbyales</taxon>
        <taxon>Leptolyngbyaceae</taxon>
        <taxon>Phormidesmis</taxon>
    </lineage>
</organism>
<feature type="domain" description="SWIM-type" evidence="2">
    <location>
        <begin position="116"/>
        <end position="151"/>
    </location>
</feature>
<gene>
    <name evidence="3" type="ORF">HLUCCA11_17000</name>
</gene>
<protein>
    <recommendedName>
        <fullName evidence="2">SWIM-type domain-containing protein</fullName>
    </recommendedName>
</protein>
<reference evidence="3 4" key="1">
    <citation type="submission" date="2015-09" db="EMBL/GenBank/DDBJ databases">
        <title>Identification and resolution of microdiversity through metagenomic sequencing of parallel consortia.</title>
        <authorList>
            <person name="Nelson W.C."/>
            <person name="Romine M.F."/>
            <person name="Lindemann S.R."/>
        </authorList>
    </citation>
    <scope>NUCLEOTIDE SEQUENCE [LARGE SCALE GENOMIC DNA]</scope>
    <source>
        <strain evidence="3">Ana</strain>
    </source>
</reference>
<dbReference type="Proteomes" id="UP000050465">
    <property type="component" value="Unassembled WGS sequence"/>
</dbReference>
<dbReference type="STRING" id="1666911.HLUCCA11_17000"/>
<dbReference type="PROSITE" id="PS50966">
    <property type="entry name" value="ZF_SWIM"/>
    <property type="match status" value="1"/>
</dbReference>
<dbReference type="Pfam" id="PF04434">
    <property type="entry name" value="SWIM"/>
    <property type="match status" value="1"/>
</dbReference>
<keyword evidence="1" id="KW-0863">Zinc-finger</keyword>
<dbReference type="PANTHER" id="PTHR38133:SF1">
    <property type="entry name" value="SLR1429 PROTEIN"/>
    <property type="match status" value="1"/>
</dbReference>
<dbReference type="AlphaFoldDB" id="A0A0P7ZGU0"/>